<reference evidence="2" key="2">
    <citation type="submission" date="2015-03" db="UniProtKB">
        <authorList>
            <consortium name="EnsemblPlants"/>
        </authorList>
    </citation>
    <scope>IDENTIFICATION</scope>
</reference>
<dbReference type="EnsemblPlants" id="Bo7g119290.1">
    <property type="protein sequence ID" value="Bo7g119290.1"/>
    <property type="gene ID" value="Bo7g119290"/>
</dbReference>
<keyword evidence="3" id="KW-1185">Reference proteome</keyword>
<dbReference type="Proteomes" id="UP000032141">
    <property type="component" value="Chromosome C7"/>
</dbReference>
<sequence>MPLSLRTSKITSMSSSMPPWMNTRPVSRRPSARCLDYPRLWLRSRPREESRVSCLFKRQCRIKEFGSFSSRELRRYHMSFPLVYPSHFVNQNYQRL</sequence>
<name>A0A0D3DID1_BRAOL</name>
<organism evidence="2 3">
    <name type="scientific">Brassica oleracea var. oleracea</name>
    <dbReference type="NCBI Taxonomy" id="109376"/>
    <lineage>
        <taxon>Eukaryota</taxon>
        <taxon>Viridiplantae</taxon>
        <taxon>Streptophyta</taxon>
        <taxon>Embryophyta</taxon>
        <taxon>Tracheophyta</taxon>
        <taxon>Spermatophyta</taxon>
        <taxon>Magnoliopsida</taxon>
        <taxon>eudicotyledons</taxon>
        <taxon>Gunneridae</taxon>
        <taxon>Pentapetalae</taxon>
        <taxon>rosids</taxon>
        <taxon>malvids</taxon>
        <taxon>Brassicales</taxon>
        <taxon>Brassicaceae</taxon>
        <taxon>Brassiceae</taxon>
        <taxon>Brassica</taxon>
    </lineage>
</organism>
<accession>A0A0D3DID1</accession>
<protein>
    <submittedName>
        <fullName evidence="2">Uncharacterized protein</fullName>
    </submittedName>
</protein>
<proteinExistence type="predicted"/>
<reference evidence="2 3" key="1">
    <citation type="journal article" date="2014" name="Genome Biol.">
        <title>Transcriptome and methylome profiling reveals relics of genome dominance in the mesopolyploid Brassica oleracea.</title>
        <authorList>
            <person name="Parkin I.A."/>
            <person name="Koh C."/>
            <person name="Tang H."/>
            <person name="Robinson S.J."/>
            <person name="Kagale S."/>
            <person name="Clarke W.E."/>
            <person name="Town C.D."/>
            <person name="Nixon J."/>
            <person name="Krishnakumar V."/>
            <person name="Bidwell S.L."/>
            <person name="Denoeud F."/>
            <person name="Belcram H."/>
            <person name="Links M.G."/>
            <person name="Just J."/>
            <person name="Clarke C."/>
            <person name="Bender T."/>
            <person name="Huebert T."/>
            <person name="Mason A.S."/>
            <person name="Pires J.C."/>
            <person name="Barker G."/>
            <person name="Moore J."/>
            <person name="Walley P.G."/>
            <person name="Manoli S."/>
            <person name="Batley J."/>
            <person name="Edwards D."/>
            <person name="Nelson M.N."/>
            <person name="Wang X."/>
            <person name="Paterson A.H."/>
            <person name="King G."/>
            <person name="Bancroft I."/>
            <person name="Chalhoub B."/>
            <person name="Sharpe A.G."/>
        </authorList>
    </citation>
    <scope>NUCLEOTIDE SEQUENCE</scope>
    <source>
        <strain evidence="2 3">cv. TO1000</strain>
    </source>
</reference>
<feature type="compositionally biased region" description="Polar residues" evidence="1">
    <location>
        <begin position="1"/>
        <end position="17"/>
    </location>
</feature>
<dbReference type="Gramene" id="Bo7g119290.1">
    <property type="protein sequence ID" value="Bo7g119290.1"/>
    <property type="gene ID" value="Bo7g119290"/>
</dbReference>
<dbReference type="HOGENOM" id="CLU_2362675_0_0_1"/>
<evidence type="ECO:0000256" key="1">
    <source>
        <dbReference type="SAM" id="MobiDB-lite"/>
    </source>
</evidence>
<evidence type="ECO:0000313" key="3">
    <source>
        <dbReference type="Proteomes" id="UP000032141"/>
    </source>
</evidence>
<feature type="region of interest" description="Disordered" evidence="1">
    <location>
        <begin position="1"/>
        <end position="29"/>
    </location>
</feature>
<evidence type="ECO:0000313" key="2">
    <source>
        <dbReference type="EnsemblPlants" id="Bo7g119290.1"/>
    </source>
</evidence>
<dbReference type="AlphaFoldDB" id="A0A0D3DID1"/>